<feature type="non-terminal residue" evidence="2">
    <location>
        <position position="1"/>
    </location>
</feature>
<reference evidence="2" key="1">
    <citation type="submission" date="2020-02" db="EMBL/GenBank/DDBJ databases">
        <authorList>
            <person name="Meier V. D."/>
        </authorList>
    </citation>
    <scope>NUCLEOTIDE SEQUENCE</scope>
    <source>
        <strain evidence="2">AVDCRST_MAG48</strain>
    </source>
</reference>
<evidence type="ECO:0000256" key="1">
    <source>
        <dbReference type="SAM" id="MobiDB-lite"/>
    </source>
</evidence>
<accession>A0A6J4JYQ5</accession>
<dbReference type="AlphaFoldDB" id="A0A6J4JYQ5"/>
<gene>
    <name evidence="2" type="ORF">AVDCRST_MAG48-518</name>
</gene>
<proteinExistence type="predicted"/>
<dbReference type="EMBL" id="CADCTS010000078">
    <property type="protein sequence ID" value="CAA9291115.1"/>
    <property type="molecule type" value="Genomic_DNA"/>
</dbReference>
<feature type="compositionally biased region" description="Low complexity" evidence="1">
    <location>
        <begin position="94"/>
        <end position="104"/>
    </location>
</feature>
<organism evidence="2">
    <name type="scientific">uncultured Friedmanniella sp</name>
    <dbReference type="NCBI Taxonomy" id="335381"/>
    <lineage>
        <taxon>Bacteria</taxon>
        <taxon>Bacillati</taxon>
        <taxon>Actinomycetota</taxon>
        <taxon>Actinomycetes</taxon>
        <taxon>Propionibacteriales</taxon>
        <taxon>Nocardioidaceae</taxon>
        <taxon>Friedmanniella</taxon>
        <taxon>environmental samples</taxon>
    </lineage>
</organism>
<feature type="compositionally biased region" description="Basic residues" evidence="1">
    <location>
        <begin position="213"/>
        <end position="235"/>
    </location>
</feature>
<feature type="non-terminal residue" evidence="2">
    <location>
        <position position="248"/>
    </location>
</feature>
<feature type="compositionally biased region" description="Basic and acidic residues" evidence="1">
    <location>
        <begin position="115"/>
        <end position="124"/>
    </location>
</feature>
<feature type="compositionally biased region" description="Basic residues" evidence="1">
    <location>
        <begin position="178"/>
        <end position="199"/>
    </location>
</feature>
<sequence length="248" mass="26232">ELVPPGAVGATPPRGRARPSRAGGVRRDPAGARRLPRPGLPAAPGRRHARTGGGAGARDRRRRHRADPAGPLVAHPPPGPVHPAGRGRRRRAPVARLLPHLAAPCGRRAARRHRQGDPRREGQQPRRAGAAAGHAGPPGPGGGGVRASRGAARPDAVRHRRQRHHPGDGHAPQPPGRAGRRRRPALRAHRRRRSLRRRAAGVGGAGPAAAGRAAHRRRGRARPGRAGRSRPRLARAAHLGLRADRPAR</sequence>
<feature type="region of interest" description="Disordered" evidence="1">
    <location>
        <begin position="1"/>
        <end position="248"/>
    </location>
</feature>
<feature type="compositionally biased region" description="Low complexity" evidence="1">
    <location>
        <begin position="1"/>
        <end position="14"/>
    </location>
</feature>
<protein>
    <submittedName>
        <fullName evidence="2">Flavodoxin reductases (Ferredoxin-NADPH reductases) family 1</fullName>
    </submittedName>
</protein>
<name>A0A6J4JYQ5_9ACTN</name>
<evidence type="ECO:0000313" key="2">
    <source>
        <dbReference type="EMBL" id="CAA9291115.1"/>
    </source>
</evidence>
<feature type="compositionally biased region" description="Low complexity" evidence="1">
    <location>
        <begin position="125"/>
        <end position="135"/>
    </location>
</feature>